<evidence type="ECO:0000256" key="5">
    <source>
        <dbReference type="SAM" id="MobiDB-lite"/>
    </source>
</evidence>
<dbReference type="AlphaFoldDB" id="A0A7V8GM73"/>
<dbReference type="SUPFAM" id="SSF63829">
    <property type="entry name" value="Calcium-dependent phosphotriesterase"/>
    <property type="match status" value="1"/>
</dbReference>
<dbReference type="SUPFAM" id="SSF55073">
    <property type="entry name" value="Nucleotide cyclase"/>
    <property type="match status" value="1"/>
</dbReference>
<dbReference type="EMBL" id="MWIP01000007">
    <property type="protein sequence ID" value="KAF1686308.1"/>
    <property type="molecule type" value="Genomic_DNA"/>
</dbReference>
<accession>A0A7V8GM73</accession>
<name>A0A7V8GM73_9GAMM</name>
<evidence type="ECO:0000256" key="4">
    <source>
        <dbReference type="SAM" id="Coils"/>
    </source>
</evidence>
<feature type="domain" description="GGDEF" evidence="7">
    <location>
        <begin position="849"/>
        <end position="981"/>
    </location>
</feature>
<dbReference type="Gene3D" id="2.60.40.10">
    <property type="entry name" value="Immunoglobulins"/>
    <property type="match status" value="1"/>
</dbReference>
<organism evidence="8 9">
    <name type="scientific">Pseudoxanthomonas broegbernensis</name>
    <dbReference type="NCBI Taxonomy" id="83619"/>
    <lineage>
        <taxon>Bacteria</taxon>
        <taxon>Pseudomonadati</taxon>
        <taxon>Pseudomonadota</taxon>
        <taxon>Gammaproteobacteria</taxon>
        <taxon>Lysobacterales</taxon>
        <taxon>Lysobacteraceae</taxon>
        <taxon>Pseudoxanthomonas</taxon>
    </lineage>
</organism>
<comment type="cofactor">
    <cofactor evidence="1">
        <name>Mg(2+)</name>
        <dbReference type="ChEBI" id="CHEBI:18420"/>
    </cofactor>
</comment>
<dbReference type="GO" id="GO:0005886">
    <property type="term" value="C:plasma membrane"/>
    <property type="evidence" value="ECO:0007669"/>
    <property type="project" value="TreeGrafter"/>
</dbReference>
<dbReference type="InterPro" id="IPR043128">
    <property type="entry name" value="Rev_trsase/Diguanyl_cyclase"/>
</dbReference>
<dbReference type="InterPro" id="IPR013783">
    <property type="entry name" value="Ig-like_fold"/>
</dbReference>
<feature type="region of interest" description="Disordered" evidence="5">
    <location>
        <begin position="1"/>
        <end position="22"/>
    </location>
</feature>
<keyword evidence="9" id="KW-1185">Reference proteome</keyword>
<dbReference type="PANTHER" id="PTHR45138">
    <property type="entry name" value="REGULATORY COMPONENTS OF SENSORY TRANSDUCTION SYSTEM"/>
    <property type="match status" value="1"/>
</dbReference>
<dbReference type="InterPro" id="IPR011044">
    <property type="entry name" value="Quino_amine_DH_bsu"/>
</dbReference>
<comment type="catalytic activity">
    <reaction evidence="3">
        <text>2 GTP = 3',3'-c-di-GMP + 2 diphosphate</text>
        <dbReference type="Rhea" id="RHEA:24898"/>
        <dbReference type="ChEBI" id="CHEBI:33019"/>
        <dbReference type="ChEBI" id="CHEBI:37565"/>
        <dbReference type="ChEBI" id="CHEBI:58805"/>
        <dbReference type="EC" id="2.7.7.65"/>
    </reaction>
</comment>
<dbReference type="PROSITE" id="PS50887">
    <property type="entry name" value="GGDEF"/>
    <property type="match status" value="1"/>
</dbReference>
<dbReference type="FunFam" id="3.30.70.270:FF:000001">
    <property type="entry name" value="Diguanylate cyclase domain protein"/>
    <property type="match status" value="1"/>
</dbReference>
<feature type="coiled-coil region" evidence="4">
    <location>
        <begin position="787"/>
        <end position="814"/>
    </location>
</feature>
<dbReference type="Pfam" id="PF07495">
    <property type="entry name" value="Y_Y_Y"/>
    <property type="match status" value="1"/>
</dbReference>
<evidence type="ECO:0000313" key="8">
    <source>
        <dbReference type="EMBL" id="KAF1686308.1"/>
    </source>
</evidence>
<protein>
    <recommendedName>
        <fullName evidence="2">diguanylate cyclase</fullName>
        <ecNumber evidence="2">2.7.7.65</ecNumber>
    </recommendedName>
</protein>
<dbReference type="NCBIfam" id="TIGR00254">
    <property type="entry name" value="GGDEF"/>
    <property type="match status" value="1"/>
</dbReference>
<dbReference type="GO" id="GO:1902201">
    <property type="term" value="P:negative regulation of bacterial-type flagellum-dependent cell motility"/>
    <property type="evidence" value="ECO:0007669"/>
    <property type="project" value="TreeGrafter"/>
</dbReference>
<gene>
    <name evidence="8" type="ORF">B1992_08785</name>
</gene>
<dbReference type="InterPro" id="IPR029787">
    <property type="entry name" value="Nucleotide_cyclase"/>
</dbReference>
<reference evidence="8 9" key="1">
    <citation type="submission" date="2017-10" db="EMBL/GenBank/DDBJ databases">
        <title>Whole genome sequencing of Pseudoxanthomonas broegbernensis DSM 12573(T).</title>
        <authorList>
            <person name="Kumar S."/>
            <person name="Bansal K."/>
            <person name="Kaur A."/>
            <person name="Patil P."/>
            <person name="Sharma S."/>
            <person name="Patil P.B."/>
        </authorList>
    </citation>
    <scope>NUCLEOTIDE SEQUENCE [LARGE SCALE GENOMIC DNA]</scope>
    <source>
        <strain evidence="8 9">DSM 12573</strain>
    </source>
</reference>
<evidence type="ECO:0000313" key="9">
    <source>
        <dbReference type="Proteomes" id="UP000462066"/>
    </source>
</evidence>
<keyword evidence="6" id="KW-0472">Membrane</keyword>
<dbReference type="RefSeq" id="WP_162311108.1">
    <property type="nucleotide sequence ID" value="NZ_JACHGU010000001.1"/>
</dbReference>
<comment type="caution">
    <text evidence="8">The sequence shown here is derived from an EMBL/GenBank/DDBJ whole genome shotgun (WGS) entry which is preliminary data.</text>
</comment>
<dbReference type="InterPro" id="IPR000160">
    <property type="entry name" value="GGDEF_dom"/>
</dbReference>
<dbReference type="GO" id="GO:0043709">
    <property type="term" value="P:cell adhesion involved in single-species biofilm formation"/>
    <property type="evidence" value="ECO:0007669"/>
    <property type="project" value="TreeGrafter"/>
</dbReference>
<dbReference type="InterPro" id="IPR050469">
    <property type="entry name" value="Diguanylate_Cyclase"/>
</dbReference>
<dbReference type="EC" id="2.7.7.65" evidence="2"/>
<dbReference type="SUPFAM" id="SSF50969">
    <property type="entry name" value="YVTN repeat-like/Quinoprotein amine dehydrogenase"/>
    <property type="match status" value="1"/>
</dbReference>
<dbReference type="GO" id="GO:0052621">
    <property type="term" value="F:diguanylate cyclase activity"/>
    <property type="evidence" value="ECO:0007669"/>
    <property type="project" value="UniProtKB-EC"/>
</dbReference>
<evidence type="ECO:0000256" key="6">
    <source>
        <dbReference type="SAM" id="Phobius"/>
    </source>
</evidence>
<evidence type="ECO:0000256" key="1">
    <source>
        <dbReference type="ARBA" id="ARBA00001946"/>
    </source>
</evidence>
<keyword evidence="6" id="KW-0812">Transmembrane</keyword>
<feature type="transmembrane region" description="Helical" evidence="6">
    <location>
        <begin position="765"/>
        <end position="785"/>
    </location>
</feature>
<dbReference type="Proteomes" id="UP000462066">
    <property type="component" value="Unassembled WGS sequence"/>
</dbReference>
<keyword evidence="6" id="KW-1133">Transmembrane helix</keyword>
<dbReference type="SMART" id="SM00267">
    <property type="entry name" value="GGDEF"/>
    <property type="match status" value="1"/>
</dbReference>
<keyword evidence="4" id="KW-0175">Coiled coil</keyword>
<sequence>MRSPGATSSRRAPGPGARGHGGGRWRRLPWALFGLWLALQAHPAFPQAHGLPLMRHFAAGDLPAAPSYSDVVVDAQGTLYAGSKEGVMVLRSGTWELFELPRKAAVFSLLMATDGRLYVGGPGVLGELHREDDGSLRFEDLLARFSGGGQAPPAGEFYGLVETARGVYFRDAATLFLLERGGGAWRHPLPRGLGQRFFAVGDDALYGRIDGIGLCRIEDGVPVAVPGAEAFVRSRITGIWPHADGLLIASDEGFHLGDAHGVRRLSTDADAAFAAHTPYSSLRLADGSLAFGGYDGTLMRFSPDLRLVDRFVPAPGGLDGFAMDREGGLWTVGEAGLTRLRLPSPWTVYDRRHGLENRLFDSAWYDGALWVATLGVLRAEPARQGGAPRFAPQPWTDTELEAFALEGTAAGLLIGDRLGLMVLDPGADRPRRLLGPQRYAGIHTLVRSASGPEQVLALGGREAAWLVLREGRWQVGARWEPLIGEPSGLHWTAPEEVWIGDARGGAHRWRFDPATGELRERRHFGPAQGLAADPELGTHLFRMEGVLYAVSGARVQRLEGERFVAAELPVLPGLRRPWELESADTAIGSFAWTSRQLWRRRATEGEFRLLHVSASRVPGYAALKLQGDGQLRLVARDSLLQFDPGIEDLPPPPLLARLDRIRLHPPDRASSLLPLAPGQVQVLPPGSGLGLRFGLATMEPDVEFRFRMPGYNDAWSGWDDNRELGYRRLPPGDYTFQLQARIRGGREAEPLHYRLRVAPFWYERGWVRALFWIAGLLAVVLAAWLRNRRTNARNRELERKIAERTMELEAANRRLTELAIVDGLTGIANRHAMERALERGWQRCRERGEPLAVVMSDVDRFKEFNDSHGHRAGDEQLRRVARVFDAEVVGIDEVAARYGGEEFVLILPGLALEAAMARAERVRRRVERVTAEAGLPSSISLGVAVTVPVAGIDPAMLMHCADQALYRAKRNGRNRVQAASDEDMSALSGAP</sequence>
<dbReference type="InterPro" id="IPR011123">
    <property type="entry name" value="Y_Y_Y"/>
</dbReference>
<evidence type="ECO:0000259" key="7">
    <source>
        <dbReference type="PROSITE" id="PS50887"/>
    </source>
</evidence>
<dbReference type="CDD" id="cd01949">
    <property type="entry name" value="GGDEF"/>
    <property type="match status" value="1"/>
</dbReference>
<proteinExistence type="predicted"/>
<dbReference type="PANTHER" id="PTHR45138:SF9">
    <property type="entry name" value="DIGUANYLATE CYCLASE DGCM-RELATED"/>
    <property type="match status" value="1"/>
</dbReference>
<evidence type="ECO:0000256" key="3">
    <source>
        <dbReference type="ARBA" id="ARBA00034247"/>
    </source>
</evidence>
<evidence type="ECO:0000256" key="2">
    <source>
        <dbReference type="ARBA" id="ARBA00012528"/>
    </source>
</evidence>
<dbReference type="Gene3D" id="3.30.70.270">
    <property type="match status" value="1"/>
</dbReference>
<dbReference type="Pfam" id="PF00990">
    <property type="entry name" value="GGDEF"/>
    <property type="match status" value="1"/>
</dbReference>